<comment type="subcellular location">
    <subcellularLocation>
        <location evidence="1">Cell envelope</location>
    </subcellularLocation>
</comment>
<evidence type="ECO:0000256" key="6">
    <source>
        <dbReference type="SAM" id="Phobius"/>
    </source>
</evidence>
<keyword evidence="6" id="KW-0812">Transmembrane</keyword>
<organism evidence="8 9">
    <name type="scientific">Janibacter alittae</name>
    <dbReference type="NCBI Taxonomy" id="3115209"/>
    <lineage>
        <taxon>Bacteria</taxon>
        <taxon>Bacillati</taxon>
        <taxon>Actinomycetota</taxon>
        <taxon>Actinomycetes</taxon>
        <taxon>Micrococcales</taxon>
        <taxon>Intrasporangiaceae</taxon>
        <taxon>Janibacter</taxon>
    </lineage>
</organism>
<dbReference type="InterPro" id="IPR032694">
    <property type="entry name" value="CopC/D"/>
</dbReference>
<keyword evidence="2" id="KW-0479">Metal-binding</keyword>
<evidence type="ECO:0000256" key="1">
    <source>
        <dbReference type="ARBA" id="ARBA00004196"/>
    </source>
</evidence>
<accession>A0ABZ2MLE2</accession>
<keyword evidence="9" id="KW-1185">Reference proteome</keyword>
<feature type="region of interest" description="Disordered" evidence="5">
    <location>
        <begin position="120"/>
        <end position="172"/>
    </location>
</feature>
<dbReference type="Gene3D" id="2.60.40.1220">
    <property type="match status" value="1"/>
</dbReference>
<evidence type="ECO:0000256" key="4">
    <source>
        <dbReference type="ARBA" id="ARBA00023008"/>
    </source>
</evidence>
<feature type="transmembrane region" description="Helical" evidence="6">
    <location>
        <begin position="177"/>
        <end position="197"/>
    </location>
</feature>
<keyword evidence="6" id="KW-1133">Transmembrane helix</keyword>
<dbReference type="InterPro" id="IPR014756">
    <property type="entry name" value="Ig_E-set"/>
</dbReference>
<sequence length="204" mass="21234">MTTSFSRRALRIGLSALLVSFLTVLGLTAPAQAHDRLLESVPAADSTLNEAPEEIALTFSADVESIGSSVELRDSDGNALSVGSLEGEGSTVTADINDELTAGDYEVRWRVVSSDGHPISGVTPFTVKGTTSSSSPSGSSSVSESPSTADESTSTTQATEDTEVREQGGNSASSATVLRGAVGVVVVLGLLLAFVWWRRSQRER</sequence>
<dbReference type="RefSeq" id="WP_338752251.1">
    <property type="nucleotide sequence ID" value="NZ_CP144913.1"/>
</dbReference>
<dbReference type="InterPro" id="IPR014755">
    <property type="entry name" value="Cu-Rt/internalin_Ig-like"/>
</dbReference>
<feature type="domain" description="CopC" evidence="7">
    <location>
        <begin position="34"/>
        <end position="127"/>
    </location>
</feature>
<name>A0ABZ2MLE2_9MICO</name>
<dbReference type="Pfam" id="PF04234">
    <property type="entry name" value="CopC"/>
    <property type="match status" value="1"/>
</dbReference>
<evidence type="ECO:0000256" key="3">
    <source>
        <dbReference type="ARBA" id="ARBA00022729"/>
    </source>
</evidence>
<evidence type="ECO:0000313" key="8">
    <source>
        <dbReference type="EMBL" id="WXB77921.1"/>
    </source>
</evidence>
<dbReference type="PANTHER" id="PTHR34820">
    <property type="entry name" value="INNER MEMBRANE PROTEIN YEBZ"/>
    <property type="match status" value="1"/>
</dbReference>
<feature type="compositionally biased region" description="Polar residues" evidence="5">
    <location>
        <begin position="148"/>
        <end position="159"/>
    </location>
</feature>
<proteinExistence type="predicted"/>
<dbReference type="InterPro" id="IPR007348">
    <property type="entry name" value="CopC_dom"/>
</dbReference>
<evidence type="ECO:0000256" key="2">
    <source>
        <dbReference type="ARBA" id="ARBA00022723"/>
    </source>
</evidence>
<protein>
    <submittedName>
        <fullName evidence="8">Copper resistance protein CopC</fullName>
    </submittedName>
</protein>
<dbReference type="Proteomes" id="UP001382727">
    <property type="component" value="Chromosome"/>
</dbReference>
<keyword evidence="3" id="KW-0732">Signal</keyword>
<reference evidence="8 9" key="1">
    <citation type="submission" date="2024-02" db="EMBL/GenBank/DDBJ databases">
        <title>Janibacter sp. nov., isolated from gut of marine sandworm.</title>
        <authorList>
            <person name="Kim B."/>
            <person name="Jun M.O."/>
            <person name="Shin N.-R."/>
        </authorList>
    </citation>
    <scope>NUCLEOTIDE SEQUENCE [LARGE SCALE GENOMIC DNA]</scope>
    <source>
        <strain evidence="8 9">A1S7</strain>
    </source>
</reference>
<gene>
    <name evidence="8" type="ORF">V1351_07575</name>
</gene>
<keyword evidence="6" id="KW-0472">Membrane</keyword>
<evidence type="ECO:0000313" key="9">
    <source>
        <dbReference type="Proteomes" id="UP001382727"/>
    </source>
</evidence>
<dbReference type="EMBL" id="CP144913">
    <property type="protein sequence ID" value="WXB77921.1"/>
    <property type="molecule type" value="Genomic_DNA"/>
</dbReference>
<evidence type="ECO:0000259" key="7">
    <source>
        <dbReference type="Pfam" id="PF04234"/>
    </source>
</evidence>
<dbReference type="PANTHER" id="PTHR34820:SF4">
    <property type="entry name" value="INNER MEMBRANE PROTEIN YEBZ"/>
    <property type="match status" value="1"/>
</dbReference>
<evidence type="ECO:0000256" key="5">
    <source>
        <dbReference type="SAM" id="MobiDB-lite"/>
    </source>
</evidence>
<feature type="compositionally biased region" description="Low complexity" evidence="5">
    <location>
        <begin position="132"/>
        <end position="147"/>
    </location>
</feature>
<dbReference type="SUPFAM" id="SSF81296">
    <property type="entry name" value="E set domains"/>
    <property type="match status" value="1"/>
</dbReference>
<keyword evidence="4" id="KW-0186">Copper</keyword>